<dbReference type="RefSeq" id="WP_212804658.1">
    <property type="nucleotide sequence ID" value="NZ_AP023354.1"/>
</dbReference>
<dbReference type="AlphaFoldDB" id="A0A810L4P6"/>
<evidence type="ECO:0000313" key="1">
    <source>
        <dbReference type="EMBL" id="BCJ29612.1"/>
    </source>
</evidence>
<evidence type="ECO:0000313" key="2">
    <source>
        <dbReference type="Proteomes" id="UP000680750"/>
    </source>
</evidence>
<dbReference type="EMBL" id="AP023354">
    <property type="protein sequence ID" value="BCJ29612.1"/>
    <property type="molecule type" value="Genomic_DNA"/>
</dbReference>
<accession>A0A810L4P6</accession>
<protein>
    <submittedName>
        <fullName evidence="1">Uncharacterized protein</fullName>
    </submittedName>
</protein>
<keyword evidence="2" id="KW-1185">Reference proteome</keyword>
<proteinExistence type="predicted"/>
<organism evidence="1 2">
    <name type="scientific">Actinocatenispora sera</name>
    <dbReference type="NCBI Taxonomy" id="390989"/>
    <lineage>
        <taxon>Bacteria</taxon>
        <taxon>Bacillati</taxon>
        <taxon>Actinomycetota</taxon>
        <taxon>Actinomycetes</taxon>
        <taxon>Micromonosporales</taxon>
        <taxon>Micromonosporaceae</taxon>
        <taxon>Actinocatenispora</taxon>
    </lineage>
</organism>
<dbReference type="KEGG" id="aser:Asera_37200"/>
<dbReference type="Proteomes" id="UP000680750">
    <property type="component" value="Chromosome"/>
</dbReference>
<reference evidence="1" key="1">
    <citation type="submission" date="2020-08" db="EMBL/GenBank/DDBJ databases">
        <title>Whole genome shotgun sequence of Actinocatenispora sera NBRC 101916.</title>
        <authorList>
            <person name="Komaki H."/>
            <person name="Tamura T."/>
        </authorList>
    </citation>
    <scope>NUCLEOTIDE SEQUENCE</scope>
    <source>
        <strain evidence="1">NBRC 101916</strain>
    </source>
</reference>
<gene>
    <name evidence="1" type="ORF">Asera_37200</name>
</gene>
<sequence length="100" mass="10611">MQKRDEATGLLQWKANVTDPSETNAKRASFALLFVAAVQPVPETPSWCGYRHAAHRAGGPDGGAGVMGQGEFKYLGYIFRAEGYRPAVAGGKAARSDKAA</sequence>
<name>A0A810L4P6_9ACTN</name>